<keyword evidence="6 12" id="KW-1133">Transmembrane helix</keyword>
<dbReference type="Proteomes" id="UP000066284">
    <property type="component" value="Chromosome 1"/>
</dbReference>
<keyword evidence="3" id="KW-0444">Lipid biosynthesis</keyword>
<dbReference type="CDD" id="cd03505">
    <property type="entry name" value="Delta9-FADS-like"/>
    <property type="match status" value="1"/>
</dbReference>
<evidence type="ECO:0000256" key="7">
    <source>
        <dbReference type="ARBA" id="ARBA00023002"/>
    </source>
</evidence>
<sequence>MANMLTPPSDEKPKTTGRDRWYSFLRWFDSWAGLEHMKVEGPPKFDWIRSIPFIAVHLMCLGVFWVGWSWTAVGVAVAFYFVRMFAITGWYHRYFSHRTFKTSRATQFAFAVLGGMCVQRGPLWWAGHHRHHHIASDTPDDVHSPRQRGFFWSHMGWFTSQTHFAPRFKAIADFYKFPELRFLDRFDIVIPVLTGFAMFGLGRVLELSAPHLGTNGPQMLIWGFFISTVALAHGTFTINSLSHVYGSQRYETGDDSRNNFILALITMGEGWHNNHHYYPASTRQGFYWWEIDLTYYGLKLLERLGLVWDIREVPEYVREGKTKQESAKQEPDRSILKRPIDMTIPVQAPAENIPA</sequence>
<dbReference type="AlphaFoldDB" id="A0A0S4KXQ6"/>
<dbReference type="KEGG" id="nio:NITINOP_2216"/>
<reference evidence="15" key="1">
    <citation type="submission" date="2015-09" db="EMBL/GenBank/DDBJ databases">
        <authorList>
            <person name="Daims H."/>
        </authorList>
    </citation>
    <scope>NUCLEOTIDE SEQUENCE [LARGE SCALE GENOMIC DNA]</scope>
</reference>
<evidence type="ECO:0000256" key="11">
    <source>
        <dbReference type="ARBA" id="ARBA00023160"/>
    </source>
</evidence>
<evidence type="ECO:0000256" key="2">
    <source>
        <dbReference type="ARBA" id="ARBA00008749"/>
    </source>
</evidence>
<dbReference type="GO" id="GO:0004768">
    <property type="term" value="F:stearoyl-CoA 9-desaturase activity"/>
    <property type="evidence" value="ECO:0007669"/>
    <property type="project" value="UniProtKB-EC"/>
</dbReference>
<feature type="transmembrane region" description="Helical" evidence="12">
    <location>
        <begin position="72"/>
        <end position="91"/>
    </location>
</feature>
<keyword evidence="8" id="KW-0408">Iron</keyword>
<evidence type="ECO:0000256" key="5">
    <source>
        <dbReference type="ARBA" id="ARBA00022832"/>
    </source>
</evidence>
<dbReference type="PANTHER" id="PTHR11351">
    <property type="entry name" value="ACYL-COA DESATURASE"/>
    <property type="match status" value="1"/>
</dbReference>
<dbReference type="InterPro" id="IPR015876">
    <property type="entry name" value="Acyl-CoA_DS"/>
</dbReference>
<dbReference type="PANTHER" id="PTHR11351:SF31">
    <property type="entry name" value="DESATURASE 1, ISOFORM A-RELATED"/>
    <property type="match status" value="1"/>
</dbReference>
<name>A0A0S4KXQ6_9BACT</name>
<dbReference type="InterPro" id="IPR005804">
    <property type="entry name" value="FA_desaturase_dom"/>
</dbReference>
<keyword evidence="7 14" id="KW-0560">Oxidoreductase</keyword>
<comment type="similarity">
    <text evidence="2">Belongs to the fatty acid desaturase type 2 family.</text>
</comment>
<feature type="domain" description="Fatty acid desaturase" evidence="13">
    <location>
        <begin position="69"/>
        <end position="294"/>
    </location>
</feature>
<evidence type="ECO:0000259" key="13">
    <source>
        <dbReference type="Pfam" id="PF00487"/>
    </source>
</evidence>
<dbReference type="Pfam" id="PF00487">
    <property type="entry name" value="FA_desaturase"/>
    <property type="match status" value="1"/>
</dbReference>
<dbReference type="GO" id="GO:0006633">
    <property type="term" value="P:fatty acid biosynthetic process"/>
    <property type="evidence" value="ECO:0007669"/>
    <property type="project" value="UniProtKB-KW"/>
</dbReference>
<protein>
    <submittedName>
        <fullName evidence="14">Fatty acid desaturase, type 1</fullName>
        <ecNumber evidence="14">1.14.19.1</ecNumber>
    </submittedName>
</protein>
<feature type="transmembrane region" description="Helical" evidence="12">
    <location>
        <begin position="47"/>
        <end position="66"/>
    </location>
</feature>
<proteinExistence type="inferred from homology"/>
<keyword evidence="4 12" id="KW-0812">Transmembrane</keyword>
<evidence type="ECO:0000256" key="9">
    <source>
        <dbReference type="ARBA" id="ARBA00023098"/>
    </source>
</evidence>
<keyword evidence="5" id="KW-0276">Fatty acid metabolism</keyword>
<evidence type="ECO:0000313" key="14">
    <source>
        <dbReference type="EMBL" id="CUQ67188.1"/>
    </source>
</evidence>
<dbReference type="STRING" id="1715989.NITINOP_2216"/>
<evidence type="ECO:0000256" key="4">
    <source>
        <dbReference type="ARBA" id="ARBA00022692"/>
    </source>
</evidence>
<evidence type="ECO:0000256" key="12">
    <source>
        <dbReference type="SAM" id="Phobius"/>
    </source>
</evidence>
<dbReference type="EC" id="1.14.19.1" evidence="14"/>
<evidence type="ECO:0000256" key="10">
    <source>
        <dbReference type="ARBA" id="ARBA00023136"/>
    </source>
</evidence>
<dbReference type="EMBL" id="LN885086">
    <property type="protein sequence ID" value="CUQ67188.1"/>
    <property type="molecule type" value="Genomic_DNA"/>
</dbReference>
<dbReference type="GO" id="GO:0016020">
    <property type="term" value="C:membrane"/>
    <property type="evidence" value="ECO:0007669"/>
    <property type="project" value="UniProtKB-SubCell"/>
</dbReference>
<comment type="subcellular location">
    <subcellularLocation>
        <location evidence="1">Membrane</location>
        <topology evidence="1">Multi-pass membrane protein</topology>
    </subcellularLocation>
</comment>
<evidence type="ECO:0000256" key="3">
    <source>
        <dbReference type="ARBA" id="ARBA00022516"/>
    </source>
</evidence>
<gene>
    <name evidence="14" type="primary">desC</name>
    <name evidence="14" type="ORF">NITINOP_2216</name>
</gene>
<keyword evidence="10 12" id="KW-0472">Membrane</keyword>
<organism evidence="14 15">
    <name type="scientific">Candidatus Nitrospira inopinata</name>
    <dbReference type="NCBI Taxonomy" id="1715989"/>
    <lineage>
        <taxon>Bacteria</taxon>
        <taxon>Pseudomonadati</taxon>
        <taxon>Nitrospirota</taxon>
        <taxon>Nitrospiria</taxon>
        <taxon>Nitrospirales</taxon>
        <taxon>Nitrospiraceae</taxon>
        <taxon>Nitrospira</taxon>
    </lineage>
</organism>
<keyword evidence="9" id="KW-0443">Lipid metabolism</keyword>
<evidence type="ECO:0000256" key="1">
    <source>
        <dbReference type="ARBA" id="ARBA00004141"/>
    </source>
</evidence>
<evidence type="ECO:0000256" key="6">
    <source>
        <dbReference type="ARBA" id="ARBA00022989"/>
    </source>
</evidence>
<evidence type="ECO:0000256" key="8">
    <source>
        <dbReference type="ARBA" id="ARBA00023004"/>
    </source>
</evidence>
<keyword evidence="11" id="KW-0275">Fatty acid biosynthesis</keyword>
<keyword evidence="15" id="KW-1185">Reference proteome</keyword>
<accession>A0A0S4KXQ6</accession>
<feature type="transmembrane region" description="Helical" evidence="12">
    <location>
        <begin position="186"/>
        <end position="205"/>
    </location>
</feature>
<feature type="transmembrane region" description="Helical" evidence="12">
    <location>
        <begin position="220"/>
        <end position="241"/>
    </location>
</feature>
<dbReference type="PRINTS" id="PR00075">
    <property type="entry name" value="FACDDSATRASE"/>
</dbReference>
<evidence type="ECO:0000313" key="15">
    <source>
        <dbReference type="Proteomes" id="UP000066284"/>
    </source>
</evidence>